<dbReference type="PATRIC" id="fig|1423758.3.peg.177"/>
<organism evidence="3 4">
    <name type="scientific">Lactobacillus hominis DSM 23910 = CRBIP 24.179</name>
    <dbReference type="NCBI Taxonomy" id="1423758"/>
    <lineage>
        <taxon>Bacteria</taxon>
        <taxon>Bacillati</taxon>
        <taxon>Bacillota</taxon>
        <taxon>Bacilli</taxon>
        <taxon>Lactobacillales</taxon>
        <taxon>Lactobacillaceae</taxon>
        <taxon>Lactobacillus</taxon>
    </lineage>
</organism>
<evidence type="ECO:0000313" key="3">
    <source>
        <dbReference type="EMBL" id="CCI81065.1"/>
    </source>
</evidence>
<dbReference type="OrthoDB" id="2325821at2"/>
<dbReference type="EMBL" id="CAKE01000001">
    <property type="protein sequence ID" value="CCI81065.1"/>
    <property type="molecule type" value="Genomic_DNA"/>
</dbReference>
<evidence type="ECO:0000313" key="4">
    <source>
        <dbReference type="Proteomes" id="UP000009320"/>
    </source>
</evidence>
<dbReference type="Gene3D" id="1.10.287.1490">
    <property type="match status" value="1"/>
</dbReference>
<evidence type="ECO:0000256" key="1">
    <source>
        <dbReference type="SAM" id="Coils"/>
    </source>
</evidence>
<dbReference type="Proteomes" id="UP000009320">
    <property type="component" value="Unassembled WGS sequence"/>
</dbReference>
<sequence length="271" mass="30530">MTLQINTTATSINWPLGQELSDQDIINQLGLTVTQNGQNILTDHVSINKKAVNPNTAGVYTIVITAVGANNEYATKQVQAWVRAENQQIQNQAPQKQINRQPVSPQPKKKKKTIWIIIGVIVLVFLIFFGISACQAHNDEVQNQQAQTNALNNTNDKLDDLSQQNKQLQKQTNDLKDAVNQYKENNDKQQLQSQLDNLKQQNQELKNNASNNQALQNQINQLGSTIDSIKNNPSQADSAINEMKNNQNQFLQSLQNTFQKMINDIEQLFGR</sequence>
<dbReference type="eggNOG" id="ENOG502ZKRC">
    <property type="taxonomic scope" value="Bacteria"/>
</dbReference>
<keyword evidence="4" id="KW-1185">Reference proteome</keyword>
<name>I7KG94_9LACO</name>
<dbReference type="GeneID" id="82846345"/>
<keyword evidence="2" id="KW-0812">Transmembrane</keyword>
<dbReference type="RefSeq" id="WP_008469673.1">
    <property type="nucleotide sequence ID" value="NZ_AYZP01000001.1"/>
</dbReference>
<feature type="coiled-coil region" evidence="1">
    <location>
        <begin position="134"/>
        <end position="271"/>
    </location>
</feature>
<protein>
    <submittedName>
        <fullName evidence="3">Uncharacterized protein</fullName>
    </submittedName>
</protein>
<comment type="caution">
    <text evidence="3">The sequence shown here is derived from an EMBL/GenBank/DDBJ whole genome shotgun (WGS) entry which is preliminary data.</text>
</comment>
<keyword evidence="2" id="KW-0472">Membrane</keyword>
<dbReference type="STRING" id="1423758.FC41_GL000173"/>
<dbReference type="AlphaFoldDB" id="I7KG94"/>
<proteinExistence type="predicted"/>
<keyword evidence="1" id="KW-0175">Coiled coil</keyword>
<dbReference type="Gene3D" id="2.60.40.10">
    <property type="entry name" value="Immunoglobulins"/>
    <property type="match status" value="1"/>
</dbReference>
<gene>
    <name evidence="3" type="ORF">BN55_03890</name>
</gene>
<accession>I7KG94</accession>
<dbReference type="InterPro" id="IPR013783">
    <property type="entry name" value="Ig-like_fold"/>
</dbReference>
<reference evidence="3 4" key="1">
    <citation type="submission" date="2012-06" db="EMBL/GenBank/DDBJ databases">
        <title>Draft Genome Sequence of Lactobacillus hominis Strain CRBIP 24.179T, isolated from human intestine.</title>
        <authorList>
            <person name="Cousin S."/>
            <person name="Ma L."/>
            <person name="Bizet C."/>
            <person name="Loux V."/>
            <person name="Bouchier C."/>
            <person name="Clermont D."/>
            <person name="Creno S."/>
        </authorList>
    </citation>
    <scope>NUCLEOTIDE SEQUENCE [LARGE SCALE GENOMIC DNA]</scope>
    <source>
        <strain evidence="4">CRBIP 24.179T</strain>
    </source>
</reference>
<evidence type="ECO:0000256" key="2">
    <source>
        <dbReference type="SAM" id="Phobius"/>
    </source>
</evidence>
<keyword evidence="2" id="KW-1133">Transmembrane helix</keyword>
<feature type="transmembrane region" description="Helical" evidence="2">
    <location>
        <begin position="114"/>
        <end position="133"/>
    </location>
</feature>